<dbReference type="GO" id="GO:0005737">
    <property type="term" value="C:cytoplasm"/>
    <property type="evidence" value="ECO:0007669"/>
    <property type="project" value="TreeGrafter"/>
</dbReference>
<dbReference type="PROSITE" id="PS51257">
    <property type="entry name" value="PROKAR_LIPOPROTEIN"/>
    <property type="match status" value="1"/>
</dbReference>
<accession>A0A8J7S8Z9</accession>
<dbReference type="PANTHER" id="PTHR42850:SF2">
    <property type="entry name" value="BLL5683 PROTEIN"/>
    <property type="match status" value="1"/>
</dbReference>
<dbReference type="SUPFAM" id="SSF56300">
    <property type="entry name" value="Metallo-dependent phosphatases"/>
    <property type="match status" value="1"/>
</dbReference>
<dbReference type="InterPro" id="IPR029052">
    <property type="entry name" value="Metallo-depent_PP-like"/>
</dbReference>
<proteinExistence type="inferred from homology"/>
<evidence type="ECO:0000259" key="2">
    <source>
        <dbReference type="Pfam" id="PF12850"/>
    </source>
</evidence>
<name>A0A8J7S8Z9_9BACT</name>
<evidence type="ECO:0000256" key="1">
    <source>
        <dbReference type="ARBA" id="ARBA00008950"/>
    </source>
</evidence>
<evidence type="ECO:0000313" key="3">
    <source>
        <dbReference type="EMBL" id="MBP3192533.1"/>
    </source>
</evidence>
<gene>
    <name evidence="3" type="ORF">NATSA_07650</name>
</gene>
<dbReference type="Pfam" id="PF12850">
    <property type="entry name" value="Metallophos_2"/>
    <property type="match status" value="1"/>
</dbReference>
<dbReference type="RefSeq" id="WP_210511434.1">
    <property type="nucleotide sequence ID" value="NZ_JAFIDN010000005.1"/>
</dbReference>
<feature type="domain" description="Calcineurin-like phosphoesterase" evidence="2">
    <location>
        <begin position="1"/>
        <end position="196"/>
    </location>
</feature>
<dbReference type="InterPro" id="IPR024654">
    <property type="entry name" value="Calcineurin-like_PHP_lpxH"/>
</dbReference>
<dbReference type="AlphaFoldDB" id="A0A8J7S8Z9"/>
<comment type="similarity">
    <text evidence="1">Belongs to the metallophosphoesterase superfamily. YfcE family.</text>
</comment>
<protein>
    <submittedName>
        <fullName evidence="3">Metallophosphoesterase family protein</fullName>
    </submittedName>
</protein>
<dbReference type="PIRSF" id="PIRSF000883">
    <property type="entry name" value="Pesterase_MJ0912"/>
    <property type="match status" value="1"/>
</dbReference>
<dbReference type="EMBL" id="JAFIDN010000005">
    <property type="protein sequence ID" value="MBP3192533.1"/>
    <property type="molecule type" value="Genomic_DNA"/>
</dbReference>
<organism evidence="3 4">
    <name type="scientific">Natronogracilivirga saccharolytica</name>
    <dbReference type="NCBI Taxonomy" id="2812953"/>
    <lineage>
        <taxon>Bacteria</taxon>
        <taxon>Pseudomonadati</taxon>
        <taxon>Balneolota</taxon>
        <taxon>Balneolia</taxon>
        <taxon>Balneolales</taxon>
        <taxon>Cyclonatronaceae</taxon>
        <taxon>Natronogracilivirga</taxon>
    </lineage>
</organism>
<dbReference type="InterPro" id="IPR050126">
    <property type="entry name" value="Ap4A_hydrolase"/>
</dbReference>
<dbReference type="InterPro" id="IPR011152">
    <property type="entry name" value="Pesterase_MJ0912"/>
</dbReference>
<dbReference type="Gene3D" id="3.60.21.10">
    <property type="match status" value="1"/>
</dbReference>
<dbReference type="GO" id="GO:0016791">
    <property type="term" value="F:phosphatase activity"/>
    <property type="evidence" value="ECO:0007669"/>
    <property type="project" value="TreeGrafter"/>
</dbReference>
<comment type="caution">
    <text evidence="3">The sequence shown here is derived from an EMBL/GenBank/DDBJ whole genome shotgun (WGS) entry which is preliminary data.</text>
</comment>
<keyword evidence="4" id="KW-1185">Reference proteome</keyword>
<dbReference type="Proteomes" id="UP000673975">
    <property type="component" value="Unassembled WGS sequence"/>
</dbReference>
<reference evidence="3" key="1">
    <citation type="submission" date="2021-02" db="EMBL/GenBank/DDBJ databases">
        <title>Natronogracilivirga saccharolytica gen. nov. sp. nov. a new anaerobic, haloalkiliphilic carbohydrate-fermenting bacterium from soda lake and proposing of Cyclonatronumiaceae fam. nov. in the phylum Balneolaeota.</title>
        <authorList>
            <person name="Zhilina T.N."/>
            <person name="Sorokin D.Y."/>
            <person name="Zavarzina D.G."/>
            <person name="Toshchakov S.V."/>
            <person name="Kublanov I.V."/>
        </authorList>
    </citation>
    <scope>NUCLEOTIDE SEQUENCE</scope>
    <source>
        <strain evidence="3">Z-1702</strain>
    </source>
</reference>
<evidence type="ECO:0000313" key="4">
    <source>
        <dbReference type="Proteomes" id="UP000673975"/>
    </source>
</evidence>
<dbReference type="PANTHER" id="PTHR42850">
    <property type="entry name" value="METALLOPHOSPHOESTERASE"/>
    <property type="match status" value="1"/>
</dbReference>
<sequence>MRIAVLSDIHGNLPALQACLKKLETLPHDRVISLGDHVGYGPFPDEVITMLREREIPSVLGNHDAGAAERIPLDMFREPNRSLLTRTREILSPENRKYLDDAPLVLEGENWIAAHASPVRPDRWDYLNSAPACRNVLSQISQTFCLVGHTHVSGIVSEQIGVLRVKPGHRFVINPGSIGQPRDSTRDASFGILDTDAFTWEPVRVSWKMNETLAGYARIGIDEQTGRMLLGV</sequence>